<sequence length="67" mass="8143">MLLLKGEEPWLTRFEWIKLCSSWNWEYQNLGGIETHMAPMSLKTPNLRFHKSILRTLRSWNLKNRKL</sequence>
<gene>
    <name evidence="1" type="ORF">SVIM_LOCUS326271</name>
</gene>
<dbReference type="EMBL" id="CAADRP010001707">
    <property type="protein sequence ID" value="VFU49504.1"/>
    <property type="molecule type" value="Genomic_DNA"/>
</dbReference>
<organism evidence="1">
    <name type="scientific">Salix viminalis</name>
    <name type="common">Common osier</name>
    <name type="synonym">Basket willow</name>
    <dbReference type="NCBI Taxonomy" id="40686"/>
    <lineage>
        <taxon>Eukaryota</taxon>
        <taxon>Viridiplantae</taxon>
        <taxon>Streptophyta</taxon>
        <taxon>Embryophyta</taxon>
        <taxon>Tracheophyta</taxon>
        <taxon>Spermatophyta</taxon>
        <taxon>Magnoliopsida</taxon>
        <taxon>eudicotyledons</taxon>
        <taxon>Gunneridae</taxon>
        <taxon>Pentapetalae</taxon>
        <taxon>rosids</taxon>
        <taxon>fabids</taxon>
        <taxon>Malpighiales</taxon>
        <taxon>Salicaceae</taxon>
        <taxon>Saliceae</taxon>
        <taxon>Salix</taxon>
    </lineage>
</organism>
<reference evidence="1" key="1">
    <citation type="submission" date="2019-03" db="EMBL/GenBank/DDBJ databases">
        <authorList>
            <person name="Mank J."/>
            <person name="Almeida P."/>
        </authorList>
    </citation>
    <scope>NUCLEOTIDE SEQUENCE</scope>
    <source>
        <strain evidence="1">78183</strain>
    </source>
</reference>
<dbReference type="AlphaFoldDB" id="A0A6N2M6W1"/>
<accession>A0A6N2M6W1</accession>
<name>A0A6N2M6W1_SALVM</name>
<evidence type="ECO:0000313" key="1">
    <source>
        <dbReference type="EMBL" id="VFU49504.1"/>
    </source>
</evidence>
<protein>
    <submittedName>
        <fullName evidence="1">Uncharacterized protein</fullName>
    </submittedName>
</protein>
<proteinExistence type="predicted"/>